<dbReference type="InterPro" id="IPR003879">
    <property type="entry name" value="Butyrophylin_SPRY"/>
</dbReference>
<dbReference type="InterPro" id="IPR050143">
    <property type="entry name" value="TRIM/RBCC"/>
</dbReference>
<dbReference type="Ensembl" id="ENSGEVT00005020652.1">
    <property type="protein sequence ID" value="ENSGEVP00005019663.1"/>
    <property type="gene ID" value="ENSGEVG00005013920.1"/>
</dbReference>
<dbReference type="InterPro" id="IPR043136">
    <property type="entry name" value="B30.2/SPRY_sf"/>
</dbReference>
<dbReference type="SMART" id="SM00589">
    <property type="entry name" value="PRY"/>
    <property type="match status" value="1"/>
</dbReference>
<dbReference type="Pfam" id="PF15227">
    <property type="entry name" value="zf-C3HC4_4"/>
    <property type="match status" value="1"/>
</dbReference>
<feature type="domain" description="RING-type" evidence="6">
    <location>
        <begin position="10"/>
        <end position="55"/>
    </location>
</feature>
<dbReference type="Pfam" id="PF13765">
    <property type="entry name" value="PRY"/>
    <property type="match status" value="1"/>
</dbReference>
<dbReference type="Pfam" id="PF00622">
    <property type="entry name" value="SPRY"/>
    <property type="match status" value="1"/>
</dbReference>
<sequence length="420" mass="48029">VEEIPEEPKCPICLEYFTKPVSIDCGHNFCRGCITRYCEEWTTGDYGPLCCSVCRARIRTGNLRPNRNLAHIIEKLQEESLKADEVGKENVCERHKEKLNLFCEKDEEALCVVCERSPEHKSHPLCPLDAASLYEFVNLTKKLICTRLVIPRGVSDMLQTKLIISQSTDKKEAERQKVVSEFKQLHQFLEEQEQLLLARLRELEQEIVRWQNETVTKLDKEISRLSELIGEMEGKGQQPAREFLQVSPRQTTVTLDPDTVYPGLVLTEDRKCVRCGDTRQELPDNPERFDPVPCVLGCKGFTSGRHCWDVEVGGGERWAVGVARESLRRKGLIDFNPEGGIWAVERCLDQYRALTSPEVPLSLSRNLKRIRVSLDYEAGQVAFCYADNEAPIFTFPPAAFAGDRICPWLWVWKSQLQLCP</sequence>
<dbReference type="Pfam" id="PF00643">
    <property type="entry name" value="zf-B_box"/>
    <property type="match status" value="1"/>
</dbReference>
<dbReference type="InterPro" id="IPR001841">
    <property type="entry name" value="Znf_RING"/>
</dbReference>
<dbReference type="SMART" id="SM00449">
    <property type="entry name" value="SPRY"/>
    <property type="match status" value="1"/>
</dbReference>
<accession>A0A8C4WQT3</accession>
<feature type="domain" description="B30.2/SPRY" evidence="8">
    <location>
        <begin position="233"/>
        <end position="420"/>
    </location>
</feature>
<keyword evidence="3" id="KW-0862">Zinc</keyword>
<evidence type="ECO:0000259" key="8">
    <source>
        <dbReference type="PROSITE" id="PS50188"/>
    </source>
</evidence>
<keyword evidence="2 4" id="KW-0863">Zinc-finger</keyword>
<proteinExistence type="predicted"/>
<keyword evidence="10" id="KW-1185">Reference proteome</keyword>
<evidence type="ECO:0000259" key="6">
    <source>
        <dbReference type="PROSITE" id="PS50089"/>
    </source>
</evidence>
<dbReference type="InterPro" id="IPR013320">
    <property type="entry name" value="ConA-like_dom_sf"/>
</dbReference>
<dbReference type="FunFam" id="2.60.120.920:FF:000004">
    <property type="entry name" value="Butyrophilin subfamily 1 member A1"/>
    <property type="match status" value="1"/>
</dbReference>
<organism evidence="9 10">
    <name type="scientific">Gopherus evgoodei</name>
    <name type="common">Goodes thornscrub tortoise</name>
    <dbReference type="NCBI Taxonomy" id="1825980"/>
    <lineage>
        <taxon>Eukaryota</taxon>
        <taxon>Metazoa</taxon>
        <taxon>Chordata</taxon>
        <taxon>Craniata</taxon>
        <taxon>Vertebrata</taxon>
        <taxon>Euteleostomi</taxon>
        <taxon>Archelosauria</taxon>
        <taxon>Testudinata</taxon>
        <taxon>Testudines</taxon>
        <taxon>Cryptodira</taxon>
        <taxon>Durocryptodira</taxon>
        <taxon>Testudinoidea</taxon>
        <taxon>Testudinidae</taxon>
        <taxon>Gopherus</taxon>
    </lineage>
</organism>
<evidence type="ECO:0000256" key="1">
    <source>
        <dbReference type="ARBA" id="ARBA00022723"/>
    </source>
</evidence>
<dbReference type="Proteomes" id="UP000694390">
    <property type="component" value="Unassembled WGS sequence"/>
</dbReference>
<dbReference type="PANTHER" id="PTHR24103">
    <property type="entry name" value="E3 UBIQUITIN-PROTEIN LIGASE TRIM"/>
    <property type="match status" value="1"/>
</dbReference>
<reference evidence="9" key="1">
    <citation type="submission" date="2025-08" db="UniProtKB">
        <authorList>
            <consortium name="Ensembl"/>
        </authorList>
    </citation>
    <scope>IDENTIFICATION</scope>
</reference>
<protein>
    <submittedName>
        <fullName evidence="9">Uncharacterized protein</fullName>
    </submittedName>
</protein>
<dbReference type="GO" id="GO:0008270">
    <property type="term" value="F:zinc ion binding"/>
    <property type="evidence" value="ECO:0007669"/>
    <property type="project" value="UniProtKB-KW"/>
</dbReference>
<dbReference type="PROSITE" id="PS50089">
    <property type="entry name" value="ZF_RING_2"/>
    <property type="match status" value="1"/>
</dbReference>
<evidence type="ECO:0000259" key="7">
    <source>
        <dbReference type="PROSITE" id="PS50119"/>
    </source>
</evidence>
<dbReference type="PROSITE" id="PS50188">
    <property type="entry name" value="B302_SPRY"/>
    <property type="match status" value="1"/>
</dbReference>
<evidence type="ECO:0000313" key="9">
    <source>
        <dbReference type="Ensembl" id="ENSGEVP00005019663.1"/>
    </source>
</evidence>
<evidence type="ECO:0000313" key="10">
    <source>
        <dbReference type="Proteomes" id="UP000694390"/>
    </source>
</evidence>
<dbReference type="SUPFAM" id="SSF49899">
    <property type="entry name" value="Concanavalin A-like lectins/glucanases"/>
    <property type="match status" value="1"/>
</dbReference>
<dbReference type="Gene3D" id="3.30.160.60">
    <property type="entry name" value="Classic Zinc Finger"/>
    <property type="match status" value="1"/>
</dbReference>
<feature type="coiled-coil region" evidence="5">
    <location>
        <begin position="186"/>
        <end position="235"/>
    </location>
</feature>
<dbReference type="InterPro" id="IPR000315">
    <property type="entry name" value="Znf_B-box"/>
</dbReference>
<dbReference type="SUPFAM" id="SSF57850">
    <property type="entry name" value="RING/U-box"/>
    <property type="match status" value="1"/>
</dbReference>
<dbReference type="GeneTree" id="ENSGT01030000234669"/>
<evidence type="ECO:0000256" key="4">
    <source>
        <dbReference type="PROSITE-ProRule" id="PRU00024"/>
    </source>
</evidence>
<keyword evidence="1" id="KW-0479">Metal-binding</keyword>
<dbReference type="InterPro" id="IPR013083">
    <property type="entry name" value="Znf_RING/FYVE/PHD"/>
</dbReference>
<name>A0A8C4WQT3_9SAUR</name>
<dbReference type="PROSITE" id="PS00518">
    <property type="entry name" value="ZF_RING_1"/>
    <property type="match status" value="1"/>
</dbReference>
<dbReference type="OrthoDB" id="654191at2759"/>
<evidence type="ECO:0000256" key="2">
    <source>
        <dbReference type="ARBA" id="ARBA00022771"/>
    </source>
</evidence>
<dbReference type="SMART" id="SM00184">
    <property type="entry name" value="RING"/>
    <property type="match status" value="1"/>
</dbReference>
<dbReference type="Gene3D" id="2.60.120.920">
    <property type="match status" value="1"/>
</dbReference>
<dbReference type="InterPro" id="IPR006574">
    <property type="entry name" value="PRY"/>
</dbReference>
<dbReference type="InterPro" id="IPR017907">
    <property type="entry name" value="Znf_RING_CS"/>
</dbReference>
<dbReference type="PROSITE" id="PS50119">
    <property type="entry name" value="ZF_BBOX"/>
    <property type="match status" value="1"/>
</dbReference>
<feature type="domain" description="B box-type" evidence="7">
    <location>
        <begin position="87"/>
        <end position="128"/>
    </location>
</feature>
<dbReference type="AlphaFoldDB" id="A0A8C4WQT3"/>
<dbReference type="InterPro" id="IPR001870">
    <property type="entry name" value="B30.2/SPRY"/>
</dbReference>
<dbReference type="PRINTS" id="PR01407">
    <property type="entry name" value="BUTYPHLNCDUF"/>
</dbReference>
<reference evidence="9" key="2">
    <citation type="submission" date="2025-09" db="UniProtKB">
        <authorList>
            <consortium name="Ensembl"/>
        </authorList>
    </citation>
    <scope>IDENTIFICATION</scope>
</reference>
<dbReference type="Gene3D" id="3.30.40.10">
    <property type="entry name" value="Zinc/RING finger domain, C3HC4 (zinc finger)"/>
    <property type="match status" value="1"/>
</dbReference>
<evidence type="ECO:0000256" key="5">
    <source>
        <dbReference type="SAM" id="Coils"/>
    </source>
</evidence>
<dbReference type="SMART" id="SM00336">
    <property type="entry name" value="BBOX"/>
    <property type="match status" value="1"/>
</dbReference>
<dbReference type="CDD" id="cd12888">
    <property type="entry name" value="SPRY_PRY_TRIM7_like"/>
    <property type="match status" value="1"/>
</dbReference>
<dbReference type="SUPFAM" id="SSF57845">
    <property type="entry name" value="B-box zinc-binding domain"/>
    <property type="match status" value="1"/>
</dbReference>
<dbReference type="InterPro" id="IPR003877">
    <property type="entry name" value="SPRY_dom"/>
</dbReference>
<evidence type="ECO:0000256" key="3">
    <source>
        <dbReference type="ARBA" id="ARBA00022833"/>
    </source>
</evidence>
<keyword evidence="5" id="KW-0175">Coiled coil</keyword>